<reference evidence="1 2" key="1">
    <citation type="submission" date="2020-05" db="EMBL/GenBank/DDBJ databases">
        <authorList>
            <person name="Khan S.A."/>
            <person name="Jeon C.O."/>
            <person name="Chun B.H."/>
        </authorList>
    </citation>
    <scope>NUCLEOTIDE SEQUENCE [LARGE SCALE GENOMIC DNA]</scope>
    <source>
        <strain evidence="1 2">S1162</strain>
    </source>
</reference>
<dbReference type="Proteomes" id="UP000566071">
    <property type="component" value="Unassembled WGS sequence"/>
</dbReference>
<name>A0ABX1W5I0_9SPHI</name>
<dbReference type="EMBL" id="JABFCR010000079">
    <property type="protein sequence ID" value="NNU34911.1"/>
    <property type="molecule type" value="Genomic_DNA"/>
</dbReference>
<organism evidence="1 2">
    <name type="scientific">Mucilaginibacter humi</name>
    <dbReference type="NCBI Taxonomy" id="2732510"/>
    <lineage>
        <taxon>Bacteria</taxon>
        <taxon>Pseudomonadati</taxon>
        <taxon>Bacteroidota</taxon>
        <taxon>Sphingobacteriia</taxon>
        <taxon>Sphingobacteriales</taxon>
        <taxon>Sphingobacteriaceae</taxon>
        <taxon>Mucilaginibacter</taxon>
    </lineage>
</organism>
<comment type="caution">
    <text evidence="1">The sequence shown here is derived from an EMBL/GenBank/DDBJ whole genome shotgun (WGS) entry which is preliminary data.</text>
</comment>
<evidence type="ECO:0000313" key="2">
    <source>
        <dbReference type="Proteomes" id="UP000566071"/>
    </source>
</evidence>
<dbReference type="InterPro" id="IPR043741">
    <property type="entry name" value="DUF5686"/>
</dbReference>
<accession>A0ABX1W5I0</accession>
<evidence type="ECO:0000313" key="1">
    <source>
        <dbReference type="EMBL" id="NNU34911.1"/>
    </source>
</evidence>
<proteinExistence type="predicted"/>
<protein>
    <submittedName>
        <fullName evidence="1">Uncharacterized protein</fullName>
    </submittedName>
</protein>
<gene>
    <name evidence="1" type="ORF">HK413_14220</name>
</gene>
<dbReference type="Pfam" id="PF18939">
    <property type="entry name" value="DUF5686"/>
    <property type="match status" value="1"/>
</dbReference>
<sequence>MPVSTQYDYSGNVFGFKFGGYYIGVYNNYKFNVERPKGFFNGEILRIDTAANSKDAGYWFKNRPIPLTALETRDFQKKDSIERVQKTKPYLDSLQKPRINYHRYLTWWLDILPPAATIKIRYITTRSIKPYFITRLKALA</sequence>
<keyword evidence="2" id="KW-1185">Reference proteome</keyword>